<protein>
    <submittedName>
        <fullName evidence="9">Biopolymer transporter ExbD</fullName>
    </submittedName>
</protein>
<name>A0A953HX88_9BACT</name>
<keyword evidence="5 8" id="KW-1133">Transmembrane helix</keyword>
<sequence>MAHFKKKRGNATPEVSTASLPDIIFMLLFFFMVVTVMREGERKVQVVVPQATQLEKLEKKSLVNTIYIGRPTKKYQSIYGTQPRVQLDDKFSNHLDGDIALFLEQHKLKVNEQLWGQIITSIRADRDVTMGIVQDVKTALRKANQLKINYSATPDAEKMNAMN</sequence>
<evidence type="ECO:0000313" key="10">
    <source>
        <dbReference type="Proteomes" id="UP000753961"/>
    </source>
</evidence>
<feature type="transmembrane region" description="Helical" evidence="8">
    <location>
        <begin position="20"/>
        <end position="37"/>
    </location>
</feature>
<keyword evidence="10" id="KW-1185">Reference proteome</keyword>
<dbReference type="Proteomes" id="UP000753961">
    <property type="component" value="Unassembled WGS sequence"/>
</dbReference>
<dbReference type="EMBL" id="JAHVHU010000008">
    <property type="protein sequence ID" value="MBY5958291.1"/>
    <property type="molecule type" value="Genomic_DNA"/>
</dbReference>
<evidence type="ECO:0000256" key="7">
    <source>
        <dbReference type="RuleBase" id="RU003879"/>
    </source>
</evidence>
<reference evidence="9" key="1">
    <citation type="submission" date="2021-06" db="EMBL/GenBank/DDBJ databases">
        <title>44 bacteria genomes isolated from Dapeng, Shenzhen.</title>
        <authorList>
            <person name="Zheng W."/>
            <person name="Yu S."/>
            <person name="Huang Y."/>
        </authorList>
    </citation>
    <scope>NUCLEOTIDE SEQUENCE</scope>
    <source>
        <strain evidence="9">DP5N28-2</strain>
    </source>
</reference>
<comment type="caution">
    <text evidence="9">The sequence shown here is derived from an EMBL/GenBank/DDBJ whole genome shotgun (WGS) entry which is preliminary data.</text>
</comment>
<evidence type="ECO:0000256" key="3">
    <source>
        <dbReference type="ARBA" id="ARBA00022475"/>
    </source>
</evidence>
<comment type="subcellular location">
    <subcellularLocation>
        <location evidence="1">Cell membrane</location>
        <topology evidence="1">Single-pass membrane protein</topology>
    </subcellularLocation>
    <subcellularLocation>
        <location evidence="7">Cell membrane</location>
        <topology evidence="7">Single-pass type II membrane protein</topology>
    </subcellularLocation>
</comment>
<keyword evidence="7" id="KW-0813">Transport</keyword>
<evidence type="ECO:0000256" key="6">
    <source>
        <dbReference type="ARBA" id="ARBA00023136"/>
    </source>
</evidence>
<dbReference type="GO" id="GO:0015031">
    <property type="term" value="P:protein transport"/>
    <property type="evidence" value="ECO:0007669"/>
    <property type="project" value="UniProtKB-KW"/>
</dbReference>
<evidence type="ECO:0000256" key="2">
    <source>
        <dbReference type="ARBA" id="ARBA00005811"/>
    </source>
</evidence>
<gene>
    <name evidence="9" type="ORF">KUV50_09130</name>
</gene>
<dbReference type="GO" id="GO:0005886">
    <property type="term" value="C:plasma membrane"/>
    <property type="evidence" value="ECO:0007669"/>
    <property type="project" value="UniProtKB-SubCell"/>
</dbReference>
<dbReference type="AlphaFoldDB" id="A0A953HX88"/>
<keyword evidence="4 7" id="KW-0812">Transmembrane</keyword>
<dbReference type="Pfam" id="PF02472">
    <property type="entry name" value="ExbD"/>
    <property type="match status" value="1"/>
</dbReference>
<evidence type="ECO:0000256" key="4">
    <source>
        <dbReference type="ARBA" id="ARBA00022692"/>
    </source>
</evidence>
<dbReference type="InterPro" id="IPR003400">
    <property type="entry name" value="ExbD"/>
</dbReference>
<evidence type="ECO:0000256" key="5">
    <source>
        <dbReference type="ARBA" id="ARBA00022989"/>
    </source>
</evidence>
<dbReference type="GO" id="GO:0022857">
    <property type="term" value="F:transmembrane transporter activity"/>
    <property type="evidence" value="ECO:0007669"/>
    <property type="project" value="InterPro"/>
</dbReference>
<keyword evidence="7" id="KW-0653">Protein transport</keyword>
<evidence type="ECO:0000256" key="8">
    <source>
        <dbReference type="SAM" id="Phobius"/>
    </source>
</evidence>
<keyword evidence="6 8" id="KW-0472">Membrane</keyword>
<dbReference type="RefSeq" id="WP_222579829.1">
    <property type="nucleotide sequence ID" value="NZ_JAHVHU010000008.1"/>
</dbReference>
<organism evidence="9 10">
    <name type="scientific">Membranihabitans marinus</name>
    <dbReference type="NCBI Taxonomy" id="1227546"/>
    <lineage>
        <taxon>Bacteria</taxon>
        <taxon>Pseudomonadati</taxon>
        <taxon>Bacteroidota</taxon>
        <taxon>Saprospiria</taxon>
        <taxon>Saprospirales</taxon>
        <taxon>Saprospiraceae</taxon>
        <taxon>Membranihabitans</taxon>
    </lineage>
</organism>
<keyword evidence="3" id="KW-1003">Cell membrane</keyword>
<evidence type="ECO:0000313" key="9">
    <source>
        <dbReference type="EMBL" id="MBY5958291.1"/>
    </source>
</evidence>
<comment type="similarity">
    <text evidence="2 7">Belongs to the ExbD/TolR family.</text>
</comment>
<evidence type="ECO:0000256" key="1">
    <source>
        <dbReference type="ARBA" id="ARBA00004162"/>
    </source>
</evidence>
<proteinExistence type="inferred from homology"/>
<accession>A0A953HX88</accession>